<gene>
    <name evidence="7" type="ordered locus">Sthe_1537</name>
</gene>
<keyword evidence="4 6" id="KW-1133">Transmembrane helix</keyword>
<evidence type="ECO:0000256" key="1">
    <source>
        <dbReference type="ARBA" id="ARBA00004651"/>
    </source>
</evidence>
<dbReference type="PANTHER" id="PTHR30482">
    <property type="entry name" value="HIGH-AFFINITY BRANCHED-CHAIN AMINO ACID TRANSPORT SYSTEM PERMEASE"/>
    <property type="match status" value="1"/>
</dbReference>
<feature type="transmembrane region" description="Helical" evidence="6">
    <location>
        <begin position="241"/>
        <end position="264"/>
    </location>
</feature>
<feature type="transmembrane region" description="Helical" evidence="6">
    <location>
        <begin position="29"/>
        <end position="48"/>
    </location>
</feature>
<dbReference type="HOGENOM" id="CLU_031365_2_0_0"/>
<dbReference type="EMBL" id="CP001823">
    <property type="protein sequence ID" value="ACZ38972.1"/>
    <property type="molecule type" value="Genomic_DNA"/>
</dbReference>
<feature type="transmembrane region" description="Helical" evidence="6">
    <location>
        <begin position="81"/>
        <end position="103"/>
    </location>
</feature>
<dbReference type="InParanoid" id="D1C405"/>
<feature type="transmembrane region" description="Helical" evidence="6">
    <location>
        <begin position="150"/>
        <end position="170"/>
    </location>
</feature>
<dbReference type="OrthoDB" id="9789927at2"/>
<dbReference type="PANTHER" id="PTHR30482:SF10">
    <property type="entry name" value="HIGH-AFFINITY BRANCHED-CHAIN AMINO ACID TRANSPORT PROTEIN BRAE"/>
    <property type="match status" value="1"/>
</dbReference>
<evidence type="ECO:0000313" key="8">
    <source>
        <dbReference type="Proteomes" id="UP000002027"/>
    </source>
</evidence>
<dbReference type="Proteomes" id="UP000002027">
    <property type="component" value="Chromosome 1"/>
</dbReference>
<protein>
    <submittedName>
        <fullName evidence="7">Inner-membrane translocator</fullName>
    </submittedName>
</protein>
<dbReference type="KEGG" id="sti:Sthe_1537"/>
<keyword evidence="3 6" id="KW-0812">Transmembrane</keyword>
<comment type="subcellular location">
    <subcellularLocation>
        <location evidence="1">Cell membrane</location>
        <topology evidence="1">Multi-pass membrane protein</topology>
    </subcellularLocation>
</comment>
<evidence type="ECO:0000313" key="7">
    <source>
        <dbReference type="EMBL" id="ACZ38972.1"/>
    </source>
</evidence>
<feature type="transmembrane region" description="Helical" evidence="6">
    <location>
        <begin position="276"/>
        <end position="293"/>
    </location>
</feature>
<sequence>MGAAVPRIAPVLLGLAVLASLPFVLDPYWLRIATGILMWAGLACAWNIIGGYAGYISFGHSAFFGIGAYAAGILMGNRYGLPFGVALLVGVVAASVVAALIGWPTLRLRGAYFAIATWAFAEMLLQLANILDITGGTAGLTLPPLLDERFFFYAMLVAAVVTYGASYFLLERSRFGYRLKAVRDSEVAAESLGINTTLVKIQAFVLSAAIPAAFGSIYAYWITFINPTSVLGAYIADQMVVMVLLGGLGHFWGPAIGAVSMYLVNRIIWTEWANTTAYIAILGAVIAAVVLFLPDGLVSLWPGTRRLRLVRALARQMGRLSPRTGTAEEKP</sequence>
<reference evidence="7 8" key="2">
    <citation type="journal article" date="2010" name="Stand. Genomic Sci.">
        <title>Complete genome sequence of Desulfohalobium retbaense type strain (HR(100)).</title>
        <authorList>
            <person name="Spring S."/>
            <person name="Nolan M."/>
            <person name="Lapidus A."/>
            <person name="Glavina Del Rio T."/>
            <person name="Copeland A."/>
            <person name="Tice H."/>
            <person name="Cheng J.F."/>
            <person name="Lucas S."/>
            <person name="Land M."/>
            <person name="Chen F."/>
            <person name="Bruce D."/>
            <person name="Goodwin L."/>
            <person name="Pitluck S."/>
            <person name="Ivanova N."/>
            <person name="Mavromatis K."/>
            <person name="Mikhailova N."/>
            <person name="Pati A."/>
            <person name="Chen A."/>
            <person name="Palaniappan K."/>
            <person name="Hauser L."/>
            <person name="Chang Y.J."/>
            <person name="Jeffries C.D."/>
            <person name="Munk C."/>
            <person name="Kiss H."/>
            <person name="Chain P."/>
            <person name="Han C."/>
            <person name="Brettin T."/>
            <person name="Detter J.C."/>
            <person name="Schuler E."/>
            <person name="Goker M."/>
            <person name="Rohde M."/>
            <person name="Bristow J."/>
            <person name="Eisen J.A."/>
            <person name="Markowitz V."/>
            <person name="Hugenholtz P."/>
            <person name="Kyrpides N.C."/>
            <person name="Klenk H.P."/>
        </authorList>
    </citation>
    <scope>NUCLEOTIDE SEQUENCE [LARGE SCALE GENOMIC DNA]</scope>
    <source>
        <strain evidence="8">ATCC 49802 / DSM 20745 / S 6022</strain>
    </source>
</reference>
<dbReference type="InterPro" id="IPR043428">
    <property type="entry name" value="LivM-like"/>
</dbReference>
<evidence type="ECO:0000256" key="5">
    <source>
        <dbReference type="ARBA" id="ARBA00023136"/>
    </source>
</evidence>
<organism evidence="7 8">
    <name type="scientific">Sphaerobacter thermophilus (strain ATCC 49802 / DSM 20745 / KCCM 41009 / NCIMB 13125 / S 6022)</name>
    <dbReference type="NCBI Taxonomy" id="479434"/>
    <lineage>
        <taxon>Bacteria</taxon>
        <taxon>Pseudomonadati</taxon>
        <taxon>Thermomicrobiota</taxon>
        <taxon>Thermomicrobia</taxon>
        <taxon>Sphaerobacterales</taxon>
        <taxon>Sphaerobacterineae</taxon>
        <taxon>Sphaerobacteraceae</taxon>
        <taxon>Sphaerobacter</taxon>
    </lineage>
</organism>
<dbReference type="AlphaFoldDB" id="D1C405"/>
<dbReference type="CDD" id="cd06581">
    <property type="entry name" value="TM_PBP1_LivM_like"/>
    <property type="match status" value="1"/>
</dbReference>
<evidence type="ECO:0000256" key="2">
    <source>
        <dbReference type="ARBA" id="ARBA00022475"/>
    </source>
</evidence>
<reference evidence="8" key="1">
    <citation type="submission" date="2009-11" db="EMBL/GenBank/DDBJ databases">
        <title>The complete chromosome 1 of Sphaerobacter thermophilus DSM 20745.</title>
        <authorList>
            <person name="Lucas S."/>
            <person name="Copeland A."/>
            <person name="Lapidus A."/>
            <person name="Glavina del Rio T."/>
            <person name="Dalin E."/>
            <person name="Tice H."/>
            <person name="Bruce D."/>
            <person name="Goodwin L."/>
            <person name="Pitluck S."/>
            <person name="Kyrpides N."/>
            <person name="Mavromatis K."/>
            <person name="Ivanova N."/>
            <person name="Mikhailova N."/>
            <person name="LaButti K.M."/>
            <person name="Clum A."/>
            <person name="Sun H.I."/>
            <person name="Brettin T."/>
            <person name="Detter J.C."/>
            <person name="Han C."/>
            <person name="Larimer F."/>
            <person name="Land M."/>
            <person name="Hauser L."/>
            <person name="Markowitz V."/>
            <person name="Cheng J.F."/>
            <person name="Hugenholtz P."/>
            <person name="Woyke T."/>
            <person name="Wu D."/>
            <person name="Steenblock K."/>
            <person name="Schneider S."/>
            <person name="Pukall R."/>
            <person name="Goeker M."/>
            <person name="Klenk H.P."/>
            <person name="Eisen J.A."/>
        </authorList>
    </citation>
    <scope>NUCLEOTIDE SEQUENCE [LARGE SCALE GENOMIC DNA]</scope>
    <source>
        <strain evidence="8">ATCC 49802 / DSM 20745 / S 6022</strain>
    </source>
</reference>
<feature type="transmembrane region" description="Helical" evidence="6">
    <location>
        <begin position="110"/>
        <end position="130"/>
    </location>
</feature>
<dbReference type="STRING" id="479434.Sthe_1537"/>
<accession>D1C405</accession>
<dbReference type="Pfam" id="PF02653">
    <property type="entry name" value="BPD_transp_2"/>
    <property type="match status" value="1"/>
</dbReference>
<evidence type="ECO:0000256" key="6">
    <source>
        <dbReference type="SAM" id="Phobius"/>
    </source>
</evidence>
<name>D1C405_SPHTD</name>
<dbReference type="GO" id="GO:0015658">
    <property type="term" value="F:branched-chain amino acid transmembrane transporter activity"/>
    <property type="evidence" value="ECO:0007669"/>
    <property type="project" value="InterPro"/>
</dbReference>
<feature type="transmembrane region" description="Helical" evidence="6">
    <location>
        <begin position="55"/>
        <end position="75"/>
    </location>
</feature>
<dbReference type="GO" id="GO:0005886">
    <property type="term" value="C:plasma membrane"/>
    <property type="evidence" value="ECO:0007669"/>
    <property type="project" value="UniProtKB-SubCell"/>
</dbReference>
<evidence type="ECO:0000256" key="4">
    <source>
        <dbReference type="ARBA" id="ARBA00022989"/>
    </source>
</evidence>
<dbReference type="RefSeq" id="WP_012872019.1">
    <property type="nucleotide sequence ID" value="NC_013523.1"/>
</dbReference>
<keyword evidence="8" id="KW-1185">Reference proteome</keyword>
<proteinExistence type="predicted"/>
<feature type="transmembrane region" description="Helical" evidence="6">
    <location>
        <begin position="201"/>
        <end position="221"/>
    </location>
</feature>
<keyword evidence="2" id="KW-1003">Cell membrane</keyword>
<evidence type="ECO:0000256" key="3">
    <source>
        <dbReference type="ARBA" id="ARBA00022692"/>
    </source>
</evidence>
<dbReference type="InterPro" id="IPR001851">
    <property type="entry name" value="ABC_transp_permease"/>
</dbReference>
<dbReference type="eggNOG" id="COG4177">
    <property type="taxonomic scope" value="Bacteria"/>
</dbReference>
<keyword evidence="5 6" id="KW-0472">Membrane</keyword>